<dbReference type="Pfam" id="PF13416">
    <property type="entry name" value="SBP_bac_8"/>
    <property type="match status" value="1"/>
</dbReference>
<accession>F2NW29</accession>
<dbReference type="InterPro" id="IPR006059">
    <property type="entry name" value="SBP"/>
</dbReference>
<evidence type="ECO:0000313" key="5">
    <source>
        <dbReference type="Proteomes" id="UP000006852"/>
    </source>
</evidence>
<dbReference type="GeneID" id="302999133"/>
<dbReference type="SUPFAM" id="SSF53850">
    <property type="entry name" value="Periplasmic binding protein-like II"/>
    <property type="match status" value="1"/>
</dbReference>
<dbReference type="EMBL" id="CP002631">
    <property type="protein sequence ID" value="AEB14884.1"/>
    <property type="molecule type" value="Genomic_DNA"/>
</dbReference>
<feature type="signal peptide" evidence="3">
    <location>
        <begin position="1"/>
        <end position="26"/>
    </location>
</feature>
<dbReference type="STRING" id="869209.Tresu_2011"/>
<reference evidence="4 5" key="1">
    <citation type="journal article" date="2011" name="Stand. Genomic Sci.">
        <title>Complete genome sequence of Treponema succinifaciens type strain (6091).</title>
        <authorList>
            <person name="Han C."/>
            <person name="Gronow S."/>
            <person name="Teshima H."/>
            <person name="Lapidus A."/>
            <person name="Nolan M."/>
            <person name="Lucas S."/>
            <person name="Hammon N."/>
            <person name="Deshpande S."/>
            <person name="Cheng J.F."/>
            <person name="Zeytun A."/>
            <person name="Tapia R."/>
            <person name="Goodwin L."/>
            <person name="Pitluck S."/>
            <person name="Liolios K."/>
            <person name="Pagani I."/>
            <person name="Ivanova N."/>
            <person name="Mavromatis K."/>
            <person name="Mikhailova N."/>
            <person name="Huntemann M."/>
            <person name="Pati A."/>
            <person name="Chen A."/>
            <person name="Palaniappan K."/>
            <person name="Land M."/>
            <person name="Hauser L."/>
            <person name="Brambilla E.M."/>
            <person name="Rohde M."/>
            <person name="Goker M."/>
            <person name="Woyke T."/>
            <person name="Bristow J."/>
            <person name="Eisen J.A."/>
            <person name="Markowitz V."/>
            <person name="Hugenholtz P."/>
            <person name="Kyrpides N.C."/>
            <person name="Klenk H.P."/>
            <person name="Detter J.C."/>
        </authorList>
    </citation>
    <scope>NUCLEOTIDE SEQUENCE [LARGE SCALE GENOMIC DNA]</scope>
    <source>
        <strain evidence="5">ATCC 33096 / DSM 2489 / 6091</strain>
    </source>
</reference>
<gene>
    <name evidence="4" type="ordered locus">Tresu_2011</name>
</gene>
<dbReference type="PANTHER" id="PTHR43649">
    <property type="entry name" value="ARABINOSE-BINDING PROTEIN-RELATED"/>
    <property type="match status" value="1"/>
</dbReference>
<dbReference type="Gene3D" id="3.40.190.10">
    <property type="entry name" value="Periplasmic binding protein-like II"/>
    <property type="match status" value="1"/>
</dbReference>
<protein>
    <submittedName>
        <fullName evidence="4">Extracellular solute-binding protein family 1</fullName>
    </submittedName>
</protein>
<dbReference type="GO" id="GO:0042597">
    <property type="term" value="C:periplasmic space"/>
    <property type="evidence" value="ECO:0007669"/>
    <property type="project" value="UniProtKB-SubCell"/>
</dbReference>
<dbReference type="RefSeq" id="WP_013702140.1">
    <property type="nucleotide sequence ID" value="NC_015385.1"/>
</dbReference>
<dbReference type="OrthoDB" id="9768630at2"/>
<dbReference type="AlphaFoldDB" id="F2NW29"/>
<feature type="chain" id="PRO_5005675947" evidence="3">
    <location>
        <begin position="27"/>
        <end position="426"/>
    </location>
</feature>
<reference evidence="5" key="2">
    <citation type="submission" date="2011-04" db="EMBL/GenBank/DDBJ databases">
        <title>The complete genome of chromosome of Treponema succinifaciens DSM 2489.</title>
        <authorList>
            <person name="Lucas S."/>
            <person name="Copeland A."/>
            <person name="Lapidus A."/>
            <person name="Bruce D."/>
            <person name="Goodwin L."/>
            <person name="Pitluck S."/>
            <person name="Peters L."/>
            <person name="Kyrpides N."/>
            <person name="Mavromatis K."/>
            <person name="Ivanova N."/>
            <person name="Ovchinnikova G."/>
            <person name="Teshima H."/>
            <person name="Detter J.C."/>
            <person name="Tapia R."/>
            <person name="Han C."/>
            <person name="Land M."/>
            <person name="Hauser L."/>
            <person name="Markowitz V."/>
            <person name="Cheng J.-F."/>
            <person name="Hugenholtz P."/>
            <person name="Woyke T."/>
            <person name="Wu D."/>
            <person name="Gronow S."/>
            <person name="Wellnitz S."/>
            <person name="Brambilla E."/>
            <person name="Klenk H.-P."/>
            <person name="Eisen J.A."/>
        </authorList>
    </citation>
    <scope>NUCLEOTIDE SEQUENCE [LARGE SCALE GENOMIC DNA]</scope>
    <source>
        <strain evidence="5">ATCC 33096 / DSM 2489 / 6091</strain>
    </source>
</reference>
<sequence length="426" mass="46912">MKLVYKIMTAAVVSAGLFFMGGCSKAEQEKQLTVWCWDPQFNIYAMNTAAEIYQREHPDVKVNVVETPWADLQQKLITSLSANDTKSLPDIILCQDTAMQKNISNYPNAFYPLDGKVDISQFAQFKVGYGEFKGKHYSVPFDNGATATFIRTDILEKAGLKPSDFNDITWRQFLELGKIVKAKAGVPLLSYVGTEPDCIFIMLQSAGKWVFDENGNPSMVGNEALKEAVSVYSEMIKEGVCITVSDWNAYIASIQNSSVAATINGCWIAGSITNQPAQKGKWAVVNTPRLDNIPGATNYSNQGGSSWMVMKSSKNAEIACDFLNKTFAGSTELYETILPTSGAIATWLPASKTSVYDQPNDFFAGQKIYKDIVDYAGKIPQVKYGVYNYEARDAIGVVVSDILTGKKTIDQGIEEAEKQVKFLMGL</sequence>
<dbReference type="Proteomes" id="UP000006852">
    <property type="component" value="Chromosome"/>
</dbReference>
<dbReference type="PANTHER" id="PTHR43649:SF32">
    <property type="entry name" value="SUGAR BINDING SECRETED PROTEIN"/>
    <property type="match status" value="1"/>
</dbReference>
<comment type="subcellular location">
    <subcellularLocation>
        <location evidence="1">Periplasm</location>
    </subcellularLocation>
</comment>
<dbReference type="HOGENOM" id="CLU_031285_2_4_12"/>
<dbReference type="InterPro" id="IPR050490">
    <property type="entry name" value="Bact_solute-bd_prot1"/>
</dbReference>
<evidence type="ECO:0000256" key="2">
    <source>
        <dbReference type="ARBA" id="ARBA00008520"/>
    </source>
</evidence>
<comment type="similarity">
    <text evidence="2">Belongs to the bacterial solute-binding protein 1 family.</text>
</comment>
<organism evidence="4 5">
    <name type="scientific">Treponema succinifaciens (strain ATCC 33096 / DSM 2489 / 6091)</name>
    <dbReference type="NCBI Taxonomy" id="869209"/>
    <lineage>
        <taxon>Bacteria</taxon>
        <taxon>Pseudomonadati</taxon>
        <taxon>Spirochaetota</taxon>
        <taxon>Spirochaetia</taxon>
        <taxon>Spirochaetales</taxon>
        <taxon>Treponemataceae</taxon>
        <taxon>Treponema</taxon>
    </lineage>
</organism>
<name>F2NW29_TRES6</name>
<keyword evidence="5" id="KW-1185">Reference proteome</keyword>
<evidence type="ECO:0000313" key="4">
    <source>
        <dbReference type="EMBL" id="AEB14884.1"/>
    </source>
</evidence>
<evidence type="ECO:0000256" key="3">
    <source>
        <dbReference type="SAM" id="SignalP"/>
    </source>
</evidence>
<proteinExistence type="inferred from homology"/>
<evidence type="ECO:0000256" key="1">
    <source>
        <dbReference type="ARBA" id="ARBA00004418"/>
    </source>
</evidence>
<dbReference type="KEGG" id="tsu:Tresu_2011"/>
<keyword evidence="3" id="KW-0732">Signal</keyword>
<dbReference type="PROSITE" id="PS51257">
    <property type="entry name" value="PROKAR_LIPOPROTEIN"/>
    <property type="match status" value="1"/>
</dbReference>
<dbReference type="eggNOG" id="COG1653">
    <property type="taxonomic scope" value="Bacteria"/>
</dbReference>